<evidence type="ECO:0000313" key="1">
    <source>
        <dbReference type="EMBL" id="KAI0043348.1"/>
    </source>
</evidence>
<organism evidence="1 2">
    <name type="scientific">Auriscalpium vulgare</name>
    <dbReference type="NCBI Taxonomy" id="40419"/>
    <lineage>
        <taxon>Eukaryota</taxon>
        <taxon>Fungi</taxon>
        <taxon>Dikarya</taxon>
        <taxon>Basidiomycota</taxon>
        <taxon>Agaricomycotina</taxon>
        <taxon>Agaricomycetes</taxon>
        <taxon>Russulales</taxon>
        <taxon>Auriscalpiaceae</taxon>
        <taxon>Auriscalpium</taxon>
    </lineage>
</organism>
<evidence type="ECO:0000313" key="2">
    <source>
        <dbReference type="Proteomes" id="UP000814033"/>
    </source>
</evidence>
<keyword evidence="2" id="KW-1185">Reference proteome</keyword>
<name>A0ACB8RGX7_9AGAM</name>
<accession>A0ACB8RGX7</accession>
<sequence>MHGGYKAPRNVLPAGDASQKWIHAWARSSAMRCARLSADRDESRHVRWNWASHGAR</sequence>
<gene>
    <name evidence="1" type="ORF">FA95DRAFT_408526</name>
</gene>
<proteinExistence type="predicted"/>
<dbReference type="EMBL" id="MU276022">
    <property type="protein sequence ID" value="KAI0043348.1"/>
    <property type="molecule type" value="Genomic_DNA"/>
</dbReference>
<reference evidence="1" key="1">
    <citation type="submission" date="2021-02" db="EMBL/GenBank/DDBJ databases">
        <authorList>
            <consortium name="DOE Joint Genome Institute"/>
            <person name="Ahrendt S."/>
            <person name="Looney B.P."/>
            <person name="Miyauchi S."/>
            <person name="Morin E."/>
            <person name="Drula E."/>
            <person name="Courty P.E."/>
            <person name="Chicoki N."/>
            <person name="Fauchery L."/>
            <person name="Kohler A."/>
            <person name="Kuo A."/>
            <person name="Labutti K."/>
            <person name="Pangilinan J."/>
            <person name="Lipzen A."/>
            <person name="Riley R."/>
            <person name="Andreopoulos W."/>
            <person name="He G."/>
            <person name="Johnson J."/>
            <person name="Barry K.W."/>
            <person name="Grigoriev I.V."/>
            <person name="Nagy L."/>
            <person name="Hibbett D."/>
            <person name="Henrissat B."/>
            <person name="Matheny P.B."/>
            <person name="Labbe J."/>
            <person name="Martin F."/>
        </authorList>
    </citation>
    <scope>NUCLEOTIDE SEQUENCE</scope>
    <source>
        <strain evidence="1">FP105234-sp</strain>
    </source>
</reference>
<reference evidence="1" key="2">
    <citation type="journal article" date="2022" name="New Phytol.">
        <title>Evolutionary transition to the ectomycorrhizal habit in the genomes of a hyperdiverse lineage of mushroom-forming fungi.</title>
        <authorList>
            <person name="Looney B."/>
            <person name="Miyauchi S."/>
            <person name="Morin E."/>
            <person name="Drula E."/>
            <person name="Courty P.E."/>
            <person name="Kohler A."/>
            <person name="Kuo A."/>
            <person name="LaButti K."/>
            <person name="Pangilinan J."/>
            <person name="Lipzen A."/>
            <person name="Riley R."/>
            <person name="Andreopoulos W."/>
            <person name="He G."/>
            <person name="Johnson J."/>
            <person name="Nolan M."/>
            <person name="Tritt A."/>
            <person name="Barry K.W."/>
            <person name="Grigoriev I.V."/>
            <person name="Nagy L.G."/>
            <person name="Hibbett D."/>
            <person name="Henrissat B."/>
            <person name="Matheny P.B."/>
            <person name="Labbe J."/>
            <person name="Martin F.M."/>
        </authorList>
    </citation>
    <scope>NUCLEOTIDE SEQUENCE</scope>
    <source>
        <strain evidence="1">FP105234-sp</strain>
    </source>
</reference>
<comment type="caution">
    <text evidence="1">The sequence shown here is derived from an EMBL/GenBank/DDBJ whole genome shotgun (WGS) entry which is preliminary data.</text>
</comment>
<protein>
    <submittedName>
        <fullName evidence="1">Uncharacterized protein</fullName>
    </submittedName>
</protein>
<dbReference type="Proteomes" id="UP000814033">
    <property type="component" value="Unassembled WGS sequence"/>
</dbReference>